<dbReference type="EMBL" id="BMAO01037602">
    <property type="protein sequence ID" value="GFR18855.1"/>
    <property type="molecule type" value="Genomic_DNA"/>
</dbReference>
<proteinExistence type="predicted"/>
<name>A0A8X6J3T7_TRICU</name>
<accession>A0A8X6J3T7</accession>
<dbReference type="Proteomes" id="UP000887116">
    <property type="component" value="Unassembled WGS sequence"/>
</dbReference>
<gene>
    <name evidence="1" type="ORF">TNCT_101261</name>
</gene>
<evidence type="ECO:0000313" key="2">
    <source>
        <dbReference type="Proteomes" id="UP000887116"/>
    </source>
</evidence>
<comment type="caution">
    <text evidence="1">The sequence shown here is derived from an EMBL/GenBank/DDBJ whole genome shotgun (WGS) entry which is preliminary data.</text>
</comment>
<keyword evidence="2" id="KW-1185">Reference proteome</keyword>
<evidence type="ECO:0000313" key="1">
    <source>
        <dbReference type="EMBL" id="GFR18855.1"/>
    </source>
</evidence>
<sequence>MGFLSRRPSHALLLIQWHKILYLGLPNTVVQHLLTGKSLSGLKSPVTNSIGGMGSQTARENAGNVDILRAEKTAEANCKEARTLGRAVKASENDNLKETDGLLYAPGIVD</sequence>
<organism evidence="1 2">
    <name type="scientific">Trichonephila clavata</name>
    <name type="common">Joro spider</name>
    <name type="synonym">Nephila clavata</name>
    <dbReference type="NCBI Taxonomy" id="2740835"/>
    <lineage>
        <taxon>Eukaryota</taxon>
        <taxon>Metazoa</taxon>
        <taxon>Ecdysozoa</taxon>
        <taxon>Arthropoda</taxon>
        <taxon>Chelicerata</taxon>
        <taxon>Arachnida</taxon>
        <taxon>Araneae</taxon>
        <taxon>Araneomorphae</taxon>
        <taxon>Entelegynae</taxon>
        <taxon>Araneoidea</taxon>
        <taxon>Nephilidae</taxon>
        <taxon>Trichonephila</taxon>
    </lineage>
</organism>
<reference evidence="1" key="1">
    <citation type="submission" date="2020-07" db="EMBL/GenBank/DDBJ databases">
        <title>Multicomponent nature underlies the extraordinary mechanical properties of spider dragline silk.</title>
        <authorList>
            <person name="Kono N."/>
            <person name="Nakamura H."/>
            <person name="Mori M."/>
            <person name="Yoshida Y."/>
            <person name="Ohtoshi R."/>
            <person name="Malay A.D."/>
            <person name="Moran D.A.P."/>
            <person name="Tomita M."/>
            <person name="Numata K."/>
            <person name="Arakawa K."/>
        </authorList>
    </citation>
    <scope>NUCLEOTIDE SEQUENCE</scope>
</reference>
<dbReference type="AlphaFoldDB" id="A0A8X6J3T7"/>
<protein>
    <submittedName>
        <fullName evidence="1">Uncharacterized protein</fullName>
    </submittedName>
</protein>